<evidence type="ECO:0000256" key="4">
    <source>
        <dbReference type="ARBA" id="ARBA00048391"/>
    </source>
</evidence>
<evidence type="ECO:0000259" key="7">
    <source>
        <dbReference type="Pfam" id="PF17827"/>
    </source>
</evidence>
<dbReference type="NCBIfam" id="TIGR00536">
    <property type="entry name" value="hemK_fam"/>
    <property type="match status" value="1"/>
</dbReference>
<feature type="binding site" evidence="5">
    <location>
        <position position="168"/>
    </location>
    <ligand>
        <name>S-adenosyl-L-methionine</name>
        <dbReference type="ChEBI" id="CHEBI:59789"/>
    </ligand>
</feature>
<evidence type="ECO:0000313" key="8">
    <source>
        <dbReference type="EMBL" id="MDR5895682.1"/>
    </source>
</evidence>
<dbReference type="Pfam" id="PF17827">
    <property type="entry name" value="PrmC_N"/>
    <property type="match status" value="1"/>
</dbReference>
<feature type="domain" description="Release factor glutamine methyltransferase N-terminal" evidence="7">
    <location>
        <begin position="5"/>
        <end position="74"/>
    </location>
</feature>
<protein>
    <recommendedName>
        <fullName evidence="5">Release factor glutamine methyltransferase</fullName>
        <shortName evidence="5">RF MTase</shortName>
        <ecNumber evidence="5">2.1.1.297</ecNumber>
    </recommendedName>
    <alternativeName>
        <fullName evidence="5">N5-glutamine methyltransferase PrmC</fullName>
    </alternativeName>
    <alternativeName>
        <fullName evidence="5">Protein-(glutamine-N5) MTase PrmC</fullName>
    </alternativeName>
    <alternativeName>
        <fullName evidence="5">Protein-glutamine N-methyltransferase PrmC</fullName>
    </alternativeName>
</protein>
<keyword evidence="3 5" id="KW-0949">S-adenosyl-L-methionine</keyword>
<keyword evidence="9" id="KW-1185">Reference proteome</keyword>
<organism evidence="8 9">
    <name type="scientific">Larsenimonas suaedae</name>
    <dbReference type="NCBI Taxonomy" id="1851019"/>
    <lineage>
        <taxon>Bacteria</taxon>
        <taxon>Pseudomonadati</taxon>
        <taxon>Pseudomonadota</taxon>
        <taxon>Gammaproteobacteria</taxon>
        <taxon>Oceanospirillales</taxon>
        <taxon>Halomonadaceae</taxon>
        <taxon>Larsenimonas</taxon>
    </lineage>
</organism>
<name>A0ABU1GVU8_9GAMM</name>
<dbReference type="InterPro" id="IPR004556">
    <property type="entry name" value="HemK-like"/>
</dbReference>
<dbReference type="GO" id="GO:0032259">
    <property type="term" value="P:methylation"/>
    <property type="evidence" value="ECO:0007669"/>
    <property type="project" value="UniProtKB-KW"/>
</dbReference>
<feature type="binding site" evidence="5">
    <location>
        <position position="183"/>
    </location>
    <ligand>
        <name>S-adenosyl-L-methionine</name>
        <dbReference type="ChEBI" id="CHEBI:59789"/>
    </ligand>
</feature>
<keyword evidence="2 5" id="KW-0808">Transferase</keyword>
<evidence type="ECO:0000256" key="3">
    <source>
        <dbReference type="ARBA" id="ARBA00022691"/>
    </source>
</evidence>
<accession>A0ABU1GVU8</accession>
<dbReference type="InterPro" id="IPR019874">
    <property type="entry name" value="RF_methyltr_PrmC"/>
</dbReference>
<dbReference type="Pfam" id="PF05175">
    <property type="entry name" value="MTS"/>
    <property type="match status" value="1"/>
</dbReference>
<evidence type="ECO:0000256" key="2">
    <source>
        <dbReference type="ARBA" id="ARBA00022679"/>
    </source>
</evidence>
<dbReference type="HAMAP" id="MF_02126">
    <property type="entry name" value="RF_methyltr_PrmC"/>
    <property type="match status" value="1"/>
</dbReference>
<dbReference type="InterPro" id="IPR007848">
    <property type="entry name" value="Small_mtfrase_dom"/>
</dbReference>
<comment type="caution">
    <text evidence="8">The sequence shown here is derived from an EMBL/GenBank/DDBJ whole genome shotgun (WGS) entry which is preliminary data.</text>
</comment>
<feature type="domain" description="Methyltransferase small" evidence="6">
    <location>
        <begin position="107"/>
        <end position="191"/>
    </location>
</feature>
<comment type="similarity">
    <text evidence="5">Belongs to the protein N5-glutamine methyltransferase family. PrmC subfamily.</text>
</comment>
<dbReference type="Gene3D" id="3.40.50.150">
    <property type="entry name" value="Vaccinia Virus protein VP39"/>
    <property type="match status" value="1"/>
</dbReference>
<dbReference type="EMBL" id="JARWAO010000003">
    <property type="protein sequence ID" value="MDR5895682.1"/>
    <property type="molecule type" value="Genomic_DNA"/>
</dbReference>
<dbReference type="InterPro" id="IPR029063">
    <property type="entry name" value="SAM-dependent_MTases_sf"/>
</dbReference>
<dbReference type="PROSITE" id="PS00092">
    <property type="entry name" value="N6_MTASE"/>
    <property type="match status" value="1"/>
</dbReference>
<dbReference type="GO" id="GO:0102559">
    <property type="term" value="F:peptide chain release factor N(5)-glutamine methyltransferase activity"/>
    <property type="evidence" value="ECO:0007669"/>
    <property type="project" value="UniProtKB-EC"/>
</dbReference>
<feature type="binding site" evidence="5">
    <location>
        <begin position="118"/>
        <end position="122"/>
    </location>
    <ligand>
        <name>S-adenosyl-L-methionine</name>
        <dbReference type="ChEBI" id="CHEBI:59789"/>
    </ligand>
</feature>
<comment type="function">
    <text evidence="5">Methylates the class 1 translation termination release factors RF1/PrfA and RF2/PrfB on the glutamine residue of the universally conserved GGQ motif.</text>
</comment>
<evidence type="ECO:0000313" key="9">
    <source>
        <dbReference type="Proteomes" id="UP001269375"/>
    </source>
</evidence>
<reference evidence="8 9" key="1">
    <citation type="submission" date="2023-04" db="EMBL/GenBank/DDBJ databases">
        <title>A long-awaited taxogenomic arrangement of the family Halomonadaceae.</title>
        <authorList>
            <person name="De La Haba R."/>
            <person name="Chuvochina M."/>
            <person name="Wittouck S."/>
            <person name="Arahal D.R."/>
            <person name="Sanchez-Porro C."/>
            <person name="Hugenholtz P."/>
            <person name="Ventosa A."/>
        </authorList>
    </citation>
    <scope>NUCLEOTIDE SEQUENCE [LARGE SCALE GENOMIC DNA]</scope>
    <source>
        <strain evidence="8 9">DSM 22428</strain>
    </source>
</reference>
<proteinExistence type="inferred from homology"/>
<dbReference type="Proteomes" id="UP001269375">
    <property type="component" value="Unassembled WGS sequence"/>
</dbReference>
<dbReference type="InterPro" id="IPR002052">
    <property type="entry name" value="DNA_methylase_N6_adenine_CS"/>
</dbReference>
<dbReference type="PANTHER" id="PTHR18895:SF74">
    <property type="entry name" value="MTRF1L RELEASE FACTOR GLUTAMINE METHYLTRANSFERASE"/>
    <property type="match status" value="1"/>
</dbReference>
<evidence type="ECO:0000259" key="6">
    <source>
        <dbReference type="Pfam" id="PF05175"/>
    </source>
</evidence>
<dbReference type="InterPro" id="IPR040758">
    <property type="entry name" value="PrmC_N"/>
</dbReference>
<evidence type="ECO:0000256" key="5">
    <source>
        <dbReference type="HAMAP-Rule" id="MF_02126"/>
    </source>
</evidence>
<dbReference type="CDD" id="cd02440">
    <property type="entry name" value="AdoMet_MTases"/>
    <property type="match status" value="1"/>
</dbReference>
<feature type="binding site" evidence="5">
    <location>
        <begin position="183"/>
        <end position="186"/>
    </location>
    <ligand>
        <name>substrate</name>
    </ligand>
</feature>
<keyword evidence="1 5" id="KW-0489">Methyltransferase</keyword>
<dbReference type="PANTHER" id="PTHR18895">
    <property type="entry name" value="HEMK METHYLTRANSFERASE"/>
    <property type="match status" value="1"/>
</dbReference>
<evidence type="ECO:0000256" key="1">
    <source>
        <dbReference type="ARBA" id="ARBA00022603"/>
    </source>
</evidence>
<comment type="catalytic activity">
    <reaction evidence="4 5">
        <text>L-glutaminyl-[peptide chain release factor] + S-adenosyl-L-methionine = N(5)-methyl-L-glutaminyl-[peptide chain release factor] + S-adenosyl-L-homocysteine + H(+)</text>
        <dbReference type="Rhea" id="RHEA:42896"/>
        <dbReference type="Rhea" id="RHEA-COMP:10271"/>
        <dbReference type="Rhea" id="RHEA-COMP:10272"/>
        <dbReference type="ChEBI" id="CHEBI:15378"/>
        <dbReference type="ChEBI" id="CHEBI:30011"/>
        <dbReference type="ChEBI" id="CHEBI:57856"/>
        <dbReference type="ChEBI" id="CHEBI:59789"/>
        <dbReference type="ChEBI" id="CHEBI:61891"/>
        <dbReference type="EC" id="2.1.1.297"/>
    </reaction>
</comment>
<feature type="binding site" evidence="5">
    <location>
        <position position="141"/>
    </location>
    <ligand>
        <name>S-adenosyl-L-methionine</name>
        <dbReference type="ChEBI" id="CHEBI:59789"/>
    </ligand>
</feature>
<dbReference type="Gene3D" id="1.10.8.10">
    <property type="entry name" value="DNA helicase RuvA subunit, C-terminal domain"/>
    <property type="match status" value="1"/>
</dbReference>
<gene>
    <name evidence="5 8" type="primary">prmC</name>
    <name evidence="8" type="ORF">QC825_06325</name>
</gene>
<dbReference type="EC" id="2.1.1.297" evidence="5"/>
<sequence>MRVDEALECAATRLRDRSESARLDVEVLLAHVLGKTRTWLYTWNDHVLTQAEFETFEALIQARSNGEPVAYLTGQREFWGLMLDTNASTLIPRPDTETLVQCALDVMHAPTGCVLDLGTGTGAVALALKSERPGWQVSAVDRVDGAVALAHENARRLGLEIAVTQSDWFKALAGERFDLIVSNPPYIDANDAHLERGDVRFEPHSALIASNEGYRDLEYLIEHARAHLNPQGFLMLEHGFAQGERVRGAFERMGYSAIETLKDLAGQPRVTRALWPARKEASE</sequence>
<dbReference type="InterPro" id="IPR050320">
    <property type="entry name" value="N5-glutamine_MTase"/>
</dbReference>
<dbReference type="NCBIfam" id="TIGR03534">
    <property type="entry name" value="RF_mod_PrmC"/>
    <property type="match status" value="1"/>
</dbReference>
<dbReference type="SUPFAM" id="SSF53335">
    <property type="entry name" value="S-adenosyl-L-methionine-dependent methyltransferases"/>
    <property type="match status" value="1"/>
</dbReference>